<feature type="domain" description="Protein kinase" evidence="1">
    <location>
        <begin position="18"/>
        <end position="275"/>
    </location>
</feature>
<dbReference type="PANTHER" id="PTHR33525">
    <property type="match status" value="1"/>
</dbReference>
<proteinExistence type="predicted"/>
<name>A0A0G3BQV0_9BURK</name>
<evidence type="ECO:0000259" key="1">
    <source>
        <dbReference type="PROSITE" id="PS50011"/>
    </source>
</evidence>
<dbReference type="InterPro" id="IPR000719">
    <property type="entry name" value="Prot_kinase_dom"/>
</dbReference>
<dbReference type="RefSeq" id="WP_047194690.1">
    <property type="nucleotide sequence ID" value="NZ_CP011371.1"/>
</dbReference>
<accession>A0A0G3BQV0</accession>
<dbReference type="InterPro" id="IPR011009">
    <property type="entry name" value="Kinase-like_dom_sf"/>
</dbReference>
<dbReference type="InterPro" id="IPR029016">
    <property type="entry name" value="GAF-like_dom_sf"/>
</dbReference>
<dbReference type="PROSITE" id="PS51833">
    <property type="entry name" value="HDOD"/>
    <property type="match status" value="1"/>
</dbReference>
<reference evidence="3 4" key="1">
    <citation type="submission" date="2015-05" db="EMBL/GenBank/DDBJ databases">
        <authorList>
            <person name="Tang B."/>
            <person name="Yu Y."/>
        </authorList>
    </citation>
    <scope>NUCLEOTIDE SEQUENCE [LARGE SCALE GENOMIC DNA]</scope>
    <source>
        <strain evidence="3 4">DSM 7029</strain>
    </source>
</reference>
<dbReference type="STRING" id="413882.AAW51_2239"/>
<feature type="domain" description="HDOD" evidence="2">
    <location>
        <begin position="305"/>
        <end position="499"/>
    </location>
</feature>
<dbReference type="Gene3D" id="3.30.450.40">
    <property type="match status" value="1"/>
</dbReference>
<organism evidence="3 4">
    <name type="scientific">Caldimonas brevitalea</name>
    <dbReference type="NCBI Taxonomy" id="413882"/>
    <lineage>
        <taxon>Bacteria</taxon>
        <taxon>Pseudomonadati</taxon>
        <taxon>Pseudomonadota</taxon>
        <taxon>Betaproteobacteria</taxon>
        <taxon>Burkholderiales</taxon>
        <taxon>Sphaerotilaceae</taxon>
        <taxon>Caldimonas</taxon>
    </lineage>
</organism>
<sequence length="772" mass="84181">METLDPTSAAHLPTLGPYRLLRPLARGWASTWWQAQDTDSQRELQLLVWQRLPLPGLSNQVWRAACGPLMALRHPNLVTVLDASIEQGQPVLVIEAVQGVSLAQWLAEQEAMAPRQAVLTVIGMLDGLAFAHAAGVVHGRLEPSCVILDAAGRPRVSDFSVLPVPVDLQQLPTASGLYLSPEVVQGGAPDTAADIFCAGLVLYELLAGRPAVQDPNPQRARARLLEEDLTLPADVARGEHGEAQLRSILAHCLAREPAQRYAGAAQLREALQEWLTPALLEGEADSRGGQTLNRLMQQMMQQPDLPVQAEVVRRVRRLAGAEKVNLDEISRAVLDDVSLTQKLLRMTNAAYFSSVGGGSITTVSRAVALMGFMAIRDLAGTLPTLEDMRDRARAEALREEYERGRLAGRYAARLCPTQAEEEESFITALLQNLGRTLVRFYLPDEAAQIRQLSHSQGGSEASAVLSVLGLSFEDLGVSVARSWGLPEALVRGMRRPAADHTPRRPEKRDDWFRLLAGLGNELADVQTRVDRREHALRQTAVIDRYTKALGVTGSEIWAVIDAFQPPAPPKAAAGVAGAAQPAPAIPAEQAHPLSRARARVRVAVAHTRETELLLKIAGEAVFDTFQCQHVVVALREPGTETFALRLAFGVRQGVLRQHFRFRLDDEGDLFSTLCRNGADTLIRDAASPRIASRLPAWFHRHIRASSLMLLPLVQGDRPVGLLYADKVQVDGFRLADRELALLRGLRDELQLALPDSVAATAPLRAALKPGNS</sequence>
<dbReference type="OrthoDB" id="8913157at2"/>
<dbReference type="SUPFAM" id="SSF55781">
    <property type="entry name" value="GAF domain-like"/>
    <property type="match status" value="1"/>
</dbReference>
<dbReference type="SUPFAM" id="SSF109604">
    <property type="entry name" value="HD-domain/PDEase-like"/>
    <property type="match status" value="1"/>
</dbReference>
<dbReference type="EMBL" id="CP011371">
    <property type="protein sequence ID" value="AKJ28930.1"/>
    <property type="molecule type" value="Genomic_DNA"/>
</dbReference>
<dbReference type="Pfam" id="PF01590">
    <property type="entry name" value="GAF"/>
    <property type="match status" value="1"/>
</dbReference>
<dbReference type="GO" id="GO:0004672">
    <property type="term" value="F:protein kinase activity"/>
    <property type="evidence" value="ECO:0007669"/>
    <property type="project" value="InterPro"/>
</dbReference>
<dbReference type="AlphaFoldDB" id="A0A0G3BQV0"/>
<dbReference type="SUPFAM" id="SSF56112">
    <property type="entry name" value="Protein kinase-like (PK-like)"/>
    <property type="match status" value="1"/>
</dbReference>
<dbReference type="Pfam" id="PF08668">
    <property type="entry name" value="HDOD"/>
    <property type="match status" value="1"/>
</dbReference>
<dbReference type="CDD" id="cd14014">
    <property type="entry name" value="STKc_PknB_like"/>
    <property type="match status" value="1"/>
</dbReference>
<evidence type="ECO:0000313" key="4">
    <source>
        <dbReference type="Proteomes" id="UP000035352"/>
    </source>
</evidence>
<dbReference type="KEGG" id="pbh:AAW51_2239"/>
<dbReference type="Gene3D" id="1.10.3210.10">
    <property type="entry name" value="Hypothetical protein af1432"/>
    <property type="match status" value="1"/>
</dbReference>
<dbReference type="PROSITE" id="PS50011">
    <property type="entry name" value="PROTEIN_KINASE_DOM"/>
    <property type="match status" value="1"/>
</dbReference>
<dbReference type="InterPro" id="IPR003018">
    <property type="entry name" value="GAF"/>
</dbReference>
<dbReference type="PATRIC" id="fig|413882.6.peg.2346"/>
<gene>
    <name evidence="3" type="ORF">AAW51_2239</name>
</gene>
<keyword evidence="4" id="KW-1185">Reference proteome</keyword>
<dbReference type="SMART" id="SM00220">
    <property type="entry name" value="S_TKc"/>
    <property type="match status" value="1"/>
</dbReference>
<dbReference type="InterPro" id="IPR052340">
    <property type="entry name" value="RNase_Y/CdgJ"/>
</dbReference>
<evidence type="ECO:0000313" key="3">
    <source>
        <dbReference type="EMBL" id="AKJ28930.1"/>
    </source>
</evidence>
<dbReference type="PANTHER" id="PTHR33525:SF3">
    <property type="entry name" value="RIBONUCLEASE Y"/>
    <property type="match status" value="1"/>
</dbReference>
<protein>
    <submittedName>
        <fullName evidence="3">Signal transduction protein</fullName>
    </submittedName>
</protein>
<dbReference type="GO" id="GO:0005524">
    <property type="term" value="F:ATP binding"/>
    <property type="evidence" value="ECO:0007669"/>
    <property type="project" value="InterPro"/>
</dbReference>
<dbReference type="Proteomes" id="UP000035352">
    <property type="component" value="Chromosome"/>
</dbReference>
<evidence type="ECO:0000259" key="2">
    <source>
        <dbReference type="PROSITE" id="PS51833"/>
    </source>
</evidence>
<dbReference type="InterPro" id="IPR013976">
    <property type="entry name" value="HDOD"/>
</dbReference>
<dbReference type="Gene3D" id="1.10.510.10">
    <property type="entry name" value="Transferase(Phosphotransferase) domain 1"/>
    <property type="match status" value="1"/>
</dbReference>
<dbReference type="Pfam" id="PF00069">
    <property type="entry name" value="Pkinase"/>
    <property type="match status" value="1"/>
</dbReference>